<dbReference type="OMA" id="YFWMDFR"/>
<dbReference type="Pfam" id="PF00057">
    <property type="entry name" value="Ldl_recept_a"/>
    <property type="match status" value="2"/>
</dbReference>
<dbReference type="Gene3D" id="2.60.120.290">
    <property type="entry name" value="Spermadhesin, CUB domain"/>
    <property type="match status" value="1"/>
</dbReference>
<feature type="domain" description="Peptidase S1" evidence="11">
    <location>
        <begin position="559"/>
        <end position="695"/>
    </location>
</feature>
<feature type="disulfide bond" evidence="7">
    <location>
        <begin position="440"/>
        <end position="452"/>
    </location>
</feature>
<feature type="disulfide bond" evidence="7">
    <location>
        <begin position="513"/>
        <end position="525"/>
    </location>
</feature>
<dbReference type="CDD" id="cd00190">
    <property type="entry name" value="Tryp_SPc"/>
    <property type="match status" value="1"/>
</dbReference>
<evidence type="ECO:0000256" key="4">
    <source>
        <dbReference type="ARBA" id="ARBA00022989"/>
    </source>
</evidence>
<dbReference type="SMART" id="SM00192">
    <property type="entry name" value="LDLa"/>
    <property type="match status" value="3"/>
</dbReference>
<dbReference type="InterPro" id="IPR035914">
    <property type="entry name" value="Sperma_CUB_dom_sf"/>
</dbReference>
<evidence type="ECO:0008006" key="14">
    <source>
        <dbReference type="Google" id="ProtNLM"/>
    </source>
</evidence>
<evidence type="ECO:0000259" key="11">
    <source>
        <dbReference type="PROSITE" id="PS50240"/>
    </source>
</evidence>
<keyword evidence="5 8" id="KW-0472">Membrane</keyword>
<dbReference type="Proteomes" id="UP000288216">
    <property type="component" value="Unassembled WGS sequence"/>
</dbReference>
<reference evidence="12 13" key="1">
    <citation type="journal article" date="2018" name="Nat. Ecol. Evol.">
        <title>Shark genomes provide insights into elasmobranch evolution and the origin of vertebrates.</title>
        <authorList>
            <person name="Hara Y"/>
            <person name="Yamaguchi K"/>
            <person name="Onimaru K"/>
            <person name="Kadota M"/>
            <person name="Koyanagi M"/>
            <person name="Keeley SD"/>
            <person name="Tatsumi K"/>
            <person name="Tanaka K"/>
            <person name="Motone F"/>
            <person name="Kageyama Y"/>
            <person name="Nozu R"/>
            <person name="Adachi N"/>
            <person name="Nishimura O"/>
            <person name="Nakagawa R"/>
            <person name="Tanegashima C"/>
            <person name="Kiyatake I"/>
            <person name="Matsumoto R"/>
            <person name="Murakumo K"/>
            <person name="Nishida K"/>
            <person name="Terakita A"/>
            <person name="Kuratani S"/>
            <person name="Sato K"/>
            <person name="Hyodo S Kuraku.S."/>
        </authorList>
    </citation>
    <scope>NUCLEOTIDE SEQUENCE [LARGE SCALE GENOMIC DNA]</scope>
</reference>
<dbReference type="CDD" id="cd00041">
    <property type="entry name" value="CUB"/>
    <property type="match status" value="1"/>
</dbReference>
<keyword evidence="3" id="KW-0735">Signal-anchor</keyword>
<dbReference type="Pfam" id="PF01390">
    <property type="entry name" value="SEA"/>
    <property type="match status" value="1"/>
</dbReference>
<dbReference type="PANTHER" id="PTHR24252">
    <property type="entry name" value="ACROSIN-RELATED"/>
    <property type="match status" value="1"/>
</dbReference>
<feature type="domain" description="SEA" evidence="10">
    <location>
        <begin position="76"/>
        <end position="192"/>
    </location>
</feature>
<evidence type="ECO:0000256" key="8">
    <source>
        <dbReference type="SAM" id="Phobius"/>
    </source>
</evidence>
<dbReference type="PANTHER" id="PTHR24252:SF20">
    <property type="entry name" value="LOW QUALITY PROTEIN: TRANSMEMBRANE PROTEASE SERINE 6"/>
    <property type="match status" value="1"/>
</dbReference>
<feature type="disulfide bond" evidence="7">
    <location>
        <begin position="492"/>
        <end position="507"/>
    </location>
</feature>
<comment type="caution">
    <text evidence="12">The sequence shown here is derived from an EMBL/GenBank/DDBJ whole genome shotgun (WGS) entry which is preliminary data.</text>
</comment>
<dbReference type="InterPro" id="IPR001254">
    <property type="entry name" value="Trypsin_dom"/>
</dbReference>
<dbReference type="Gene3D" id="2.40.10.10">
    <property type="entry name" value="Trypsin-like serine proteases"/>
    <property type="match status" value="1"/>
</dbReference>
<accession>A0A401PZC4</accession>
<dbReference type="GO" id="GO:0004252">
    <property type="term" value="F:serine-type endopeptidase activity"/>
    <property type="evidence" value="ECO:0007669"/>
    <property type="project" value="InterPro"/>
</dbReference>
<dbReference type="SUPFAM" id="SSF82671">
    <property type="entry name" value="SEA domain"/>
    <property type="match status" value="1"/>
</dbReference>
<keyword evidence="13" id="KW-1185">Reference proteome</keyword>
<sequence>MDEQEACNFNPATTIVKTDVSWNSNIHFVALPFHPPKKKRTMTIVSIILAAILLAIVGVALWYFLIEKPKIDTPKVPMSFVGNLHILNKDFNSDYGDKASEVFESGMKDIGAQVKEAFTSSDISSEYNESKVFTFGEGSLVPYFWMDFRVTEKQMKNLTTDLVKSTLNKHFQTESSDFQIQPASTSITKLSWGDLKTLTAAIDCHSYHYVQSDRSIILNGPDSDSKSCFWHLQGPSGLLIKLRVEWLLVGCRDRIVIYNDIATAFNTLLTSIYKCSWQEPVVELFSSANLMAVIWKQGQYSYYDPFRLSAQAVPMPDCSANITLMEGLEIQGNASTPFFPSYYPPNAECTWHFTVPSLDYGITLWFDGYELDTPSFTKPCRQGQWRIQNRKLCGKRVLQPYAERIFVVSLTTTVTFTSEVTLTGPGIQFSYSLFNQSDPCPEKVLCSVSGQCVTECDGLKDCSNGVDENNCVCPVQFHCAEGNTCLSLLNVCDQNKDCETGDDEQNCDEAVPCDLFTYMCADGSCVKKANPLCDYVTDCPDGTDEKNCDCGLQTPMSRIVGGTNSTEGEWPWQASIQISGQHVCGGILINQNWILSAAHCFTSRHTPPDRWTVILGKFKLNLISYHELSFKVQKIISHRYYDGDTSDHDIALLLLDQPVPIVPFTYPVCLPAKTQVFETDTTCWVTGWGTTEEDG</sequence>
<evidence type="ECO:0000259" key="9">
    <source>
        <dbReference type="PROSITE" id="PS01180"/>
    </source>
</evidence>
<dbReference type="AlphaFoldDB" id="A0A401PZC4"/>
<evidence type="ECO:0000256" key="1">
    <source>
        <dbReference type="ARBA" id="ARBA00004606"/>
    </source>
</evidence>
<gene>
    <name evidence="12" type="ORF">scyTo_0016821</name>
</gene>
<feature type="disulfide bond" evidence="7">
    <location>
        <begin position="533"/>
        <end position="548"/>
    </location>
</feature>
<feature type="domain" description="CUB" evidence="9">
    <location>
        <begin position="318"/>
        <end position="434"/>
    </location>
</feature>
<dbReference type="PROSITE" id="PS50240">
    <property type="entry name" value="TRYPSIN_DOM"/>
    <property type="match status" value="1"/>
</dbReference>
<dbReference type="GO" id="GO:0006508">
    <property type="term" value="P:proteolysis"/>
    <property type="evidence" value="ECO:0007669"/>
    <property type="project" value="InterPro"/>
</dbReference>
<dbReference type="Gene3D" id="3.30.70.960">
    <property type="entry name" value="SEA domain"/>
    <property type="match status" value="1"/>
</dbReference>
<dbReference type="STRING" id="75743.A0A401PZC4"/>
<dbReference type="InterPro" id="IPR000859">
    <property type="entry name" value="CUB_dom"/>
</dbReference>
<dbReference type="PROSITE" id="PS50068">
    <property type="entry name" value="LDLRA_2"/>
    <property type="match status" value="3"/>
</dbReference>
<protein>
    <recommendedName>
        <fullName evidence="14">Peptidase S1 domain-containing protein</fullName>
    </recommendedName>
</protein>
<proteinExistence type="predicted"/>
<keyword evidence="2 8" id="KW-0812">Transmembrane</keyword>
<organism evidence="12 13">
    <name type="scientific">Scyliorhinus torazame</name>
    <name type="common">Cloudy catshark</name>
    <name type="synonym">Catulus torazame</name>
    <dbReference type="NCBI Taxonomy" id="75743"/>
    <lineage>
        <taxon>Eukaryota</taxon>
        <taxon>Metazoa</taxon>
        <taxon>Chordata</taxon>
        <taxon>Craniata</taxon>
        <taxon>Vertebrata</taxon>
        <taxon>Chondrichthyes</taxon>
        <taxon>Elasmobranchii</taxon>
        <taxon>Galeomorphii</taxon>
        <taxon>Galeoidea</taxon>
        <taxon>Carcharhiniformes</taxon>
        <taxon>Scyliorhinidae</taxon>
        <taxon>Scyliorhinus</taxon>
    </lineage>
</organism>
<evidence type="ECO:0000313" key="12">
    <source>
        <dbReference type="EMBL" id="GCB78430.1"/>
    </source>
</evidence>
<keyword evidence="4 8" id="KW-1133">Transmembrane helix</keyword>
<dbReference type="PROSITE" id="PS01180">
    <property type="entry name" value="CUB"/>
    <property type="match status" value="1"/>
</dbReference>
<comment type="caution">
    <text evidence="7">Lacks conserved residue(s) required for the propagation of feature annotation.</text>
</comment>
<dbReference type="FunFam" id="2.40.10.10:FF:000007">
    <property type="entry name" value="Transmembrane serine protease 7"/>
    <property type="match status" value="1"/>
</dbReference>
<evidence type="ECO:0000256" key="5">
    <source>
        <dbReference type="ARBA" id="ARBA00023136"/>
    </source>
</evidence>
<dbReference type="Gene3D" id="4.10.400.10">
    <property type="entry name" value="Low-density Lipoprotein Receptor"/>
    <property type="match status" value="2"/>
</dbReference>
<dbReference type="InterPro" id="IPR043504">
    <property type="entry name" value="Peptidase_S1_PA_chymotrypsin"/>
</dbReference>
<dbReference type="SMART" id="SM00020">
    <property type="entry name" value="Tryp_SPc"/>
    <property type="match status" value="1"/>
</dbReference>
<dbReference type="SUPFAM" id="SSF49854">
    <property type="entry name" value="Spermadhesin, CUB domain"/>
    <property type="match status" value="2"/>
</dbReference>
<evidence type="ECO:0000256" key="2">
    <source>
        <dbReference type="ARBA" id="ARBA00022692"/>
    </source>
</evidence>
<evidence type="ECO:0000256" key="6">
    <source>
        <dbReference type="ARBA" id="ARBA00023157"/>
    </source>
</evidence>
<dbReference type="InterPro" id="IPR036364">
    <property type="entry name" value="SEA_dom_sf"/>
</dbReference>
<dbReference type="InterPro" id="IPR036055">
    <property type="entry name" value="LDL_receptor-like_sf"/>
</dbReference>
<dbReference type="Pfam" id="PF00089">
    <property type="entry name" value="Trypsin"/>
    <property type="match status" value="1"/>
</dbReference>
<dbReference type="InterPro" id="IPR009003">
    <property type="entry name" value="Peptidase_S1_PA"/>
</dbReference>
<keyword evidence="6 7" id="KW-1015">Disulfide bond</keyword>
<dbReference type="InterPro" id="IPR018114">
    <property type="entry name" value="TRYPSIN_HIS"/>
</dbReference>
<name>A0A401PZC4_SCYTO</name>
<dbReference type="PRINTS" id="PR00261">
    <property type="entry name" value="LDLRECEPTOR"/>
</dbReference>
<dbReference type="FunFam" id="2.60.120.290:FF:000027">
    <property type="entry name" value="Transmembrane serine protease 6"/>
    <property type="match status" value="1"/>
</dbReference>
<dbReference type="InterPro" id="IPR000082">
    <property type="entry name" value="SEA_dom"/>
</dbReference>
<feature type="transmembrane region" description="Helical" evidence="8">
    <location>
        <begin position="44"/>
        <end position="65"/>
    </location>
</feature>
<dbReference type="InterPro" id="IPR002172">
    <property type="entry name" value="LDrepeatLR_classA_rpt"/>
</dbReference>
<dbReference type="PROSITE" id="PS50024">
    <property type="entry name" value="SEA"/>
    <property type="match status" value="1"/>
</dbReference>
<dbReference type="OrthoDB" id="93664at2759"/>
<comment type="subcellular location">
    <subcellularLocation>
        <location evidence="1">Membrane</location>
        <topology evidence="1">Single-pass type II membrane protein</topology>
    </subcellularLocation>
</comment>
<dbReference type="SUPFAM" id="SSF57424">
    <property type="entry name" value="LDL receptor-like module"/>
    <property type="match status" value="1"/>
</dbReference>
<evidence type="ECO:0000256" key="3">
    <source>
        <dbReference type="ARBA" id="ARBA00022968"/>
    </source>
</evidence>
<dbReference type="PROSITE" id="PS00134">
    <property type="entry name" value="TRYPSIN_HIS"/>
    <property type="match status" value="1"/>
</dbReference>
<dbReference type="SUPFAM" id="SSF50494">
    <property type="entry name" value="Trypsin-like serine proteases"/>
    <property type="match status" value="1"/>
</dbReference>
<dbReference type="GO" id="GO:0016020">
    <property type="term" value="C:membrane"/>
    <property type="evidence" value="ECO:0007669"/>
    <property type="project" value="UniProtKB-SubCell"/>
</dbReference>
<evidence type="ECO:0000259" key="10">
    <source>
        <dbReference type="PROSITE" id="PS50024"/>
    </source>
</evidence>
<feature type="disulfide bond" evidence="7">
    <location>
        <begin position="456"/>
        <end position="471"/>
    </location>
</feature>
<evidence type="ECO:0000256" key="7">
    <source>
        <dbReference type="PROSITE-ProRule" id="PRU00124"/>
    </source>
</evidence>
<dbReference type="EMBL" id="BFAA01010445">
    <property type="protein sequence ID" value="GCB78430.1"/>
    <property type="molecule type" value="Genomic_DNA"/>
</dbReference>
<dbReference type="CDD" id="cd00112">
    <property type="entry name" value="LDLa"/>
    <property type="match status" value="2"/>
</dbReference>
<evidence type="ECO:0000313" key="13">
    <source>
        <dbReference type="Proteomes" id="UP000288216"/>
    </source>
</evidence>